<keyword evidence="4" id="KW-0547">Nucleotide-binding</keyword>
<feature type="domain" description="ABC transporter" evidence="7">
    <location>
        <begin position="4"/>
        <end position="237"/>
    </location>
</feature>
<dbReference type="InterPro" id="IPR003439">
    <property type="entry name" value="ABC_transporter-like_ATP-bd"/>
</dbReference>
<dbReference type="PROSITE" id="PS50893">
    <property type="entry name" value="ABC_TRANSPORTER_2"/>
    <property type="match status" value="1"/>
</dbReference>
<comment type="caution">
    <text evidence="8">The sequence shown here is derived from an EMBL/GenBank/DDBJ whole genome shotgun (WGS) entry which is preliminary data.</text>
</comment>
<gene>
    <name evidence="8" type="ORF">DFJ67_2142</name>
</gene>
<evidence type="ECO:0000259" key="7">
    <source>
        <dbReference type="PROSITE" id="PS50893"/>
    </source>
</evidence>
<evidence type="ECO:0000256" key="5">
    <source>
        <dbReference type="ARBA" id="ARBA00022840"/>
    </source>
</evidence>
<comment type="similarity">
    <text evidence="2">Belongs to the ABC transporter superfamily.</text>
</comment>
<keyword evidence="3" id="KW-0813">Transport</keyword>
<keyword evidence="6" id="KW-0046">Antibiotic resistance</keyword>
<evidence type="ECO:0000256" key="2">
    <source>
        <dbReference type="ARBA" id="ARBA00005417"/>
    </source>
</evidence>
<keyword evidence="5 8" id="KW-0067">ATP-binding</keyword>
<dbReference type="CDD" id="cd03230">
    <property type="entry name" value="ABC_DR_subfamily_A"/>
    <property type="match status" value="1"/>
</dbReference>
<dbReference type="Gene3D" id="3.40.50.300">
    <property type="entry name" value="P-loop containing nucleotide triphosphate hydrolases"/>
    <property type="match status" value="1"/>
</dbReference>
<evidence type="ECO:0000313" key="8">
    <source>
        <dbReference type="EMBL" id="REF96173.1"/>
    </source>
</evidence>
<reference evidence="8 9" key="1">
    <citation type="submission" date="2018-08" db="EMBL/GenBank/DDBJ databases">
        <title>Sequencing the genomes of 1000 actinobacteria strains.</title>
        <authorList>
            <person name="Klenk H.-P."/>
        </authorList>
    </citation>
    <scope>NUCLEOTIDE SEQUENCE [LARGE SCALE GENOMIC DNA]</scope>
    <source>
        <strain evidence="8 9">DSM 44099</strain>
    </source>
</reference>
<dbReference type="Pfam" id="PF00005">
    <property type="entry name" value="ABC_tran"/>
    <property type="match status" value="1"/>
</dbReference>
<dbReference type="GO" id="GO:0016887">
    <property type="term" value="F:ATP hydrolysis activity"/>
    <property type="evidence" value="ECO:0007669"/>
    <property type="project" value="InterPro"/>
</dbReference>
<evidence type="ECO:0000256" key="3">
    <source>
        <dbReference type="ARBA" id="ARBA00022448"/>
    </source>
</evidence>
<evidence type="ECO:0000256" key="1">
    <source>
        <dbReference type="ARBA" id="ARBA00004202"/>
    </source>
</evidence>
<dbReference type="Proteomes" id="UP000256913">
    <property type="component" value="Unassembled WGS sequence"/>
</dbReference>
<comment type="subcellular location">
    <subcellularLocation>
        <location evidence="1">Cell membrane</location>
        <topology evidence="1">Peripheral membrane protein</topology>
    </subcellularLocation>
</comment>
<evidence type="ECO:0000313" key="9">
    <source>
        <dbReference type="Proteomes" id="UP000256913"/>
    </source>
</evidence>
<keyword evidence="9" id="KW-1185">Reference proteome</keyword>
<dbReference type="SMART" id="SM00382">
    <property type="entry name" value="AAA"/>
    <property type="match status" value="1"/>
</dbReference>
<dbReference type="EMBL" id="QUMQ01000001">
    <property type="protein sequence ID" value="REF96173.1"/>
    <property type="molecule type" value="Genomic_DNA"/>
</dbReference>
<dbReference type="SUPFAM" id="SSF52540">
    <property type="entry name" value="P-loop containing nucleoside triphosphate hydrolases"/>
    <property type="match status" value="1"/>
</dbReference>
<dbReference type="AlphaFoldDB" id="A0A3D9ZJS7"/>
<accession>A0A3D9ZJS7</accession>
<dbReference type="GO" id="GO:0005524">
    <property type="term" value="F:ATP binding"/>
    <property type="evidence" value="ECO:0007669"/>
    <property type="project" value="UniProtKB-KW"/>
</dbReference>
<evidence type="ECO:0000256" key="4">
    <source>
        <dbReference type="ARBA" id="ARBA00022741"/>
    </source>
</evidence>
<dbReference type="OrthoDB" id="9804819at2"/>
<dbReference type="InterPro" id="IPR027417">
    <property type="entry name" value="P-loop_NTPase"/>
</dbReference>
<dbReference type="GO" id="GO:0046677">
    <property type="term" value="P:response to antibiotic"/>
    <property type="evidence" value="ECO:0007669"/>
    <property type="project" value="UniProtKB-KW"/>
</dbReference>
<name>A0A3D9ZJS7_9ACTN</name>
<organism evidence="8 9">
    <name type="scientific">Asanoa ferruginea</name>
    <dbReference type="NCBI Taxonomy" id="53367"/>
    <lineage>
        <taxon>Bacteria</taxon>
        <taxon>Bacillati</taxon>
        <taxon>Actinomycetota</taxon>
        <taxon>Actinomycetes</taxon>
        <taxon>Micromonosporales</taxon>
        <taxon>Micromonosporaceae</taxon>
        <taxon>Asanoa</taxon>
    </lineage>
</organism>
<evidence type="ECO:0000256" key="6">
    <source>
        <dbReference type="ARBA" id="ARBA00023251"/>
    </source>
</evidence>
<dbReference type="PANTHER" id="PTHR42711">
    <property type="entry name" value="ABC TRANSPORTER ATP-BINDING PROTEIN"/>
    <property type="match status" value="1"/>
</dbReference>
<dbReference type="GO" id="GO:0005886">
    <property type="term" value="C:plasma membrane"/>
    <property type="evidence" value="ECO:0007669"/>
    <property type="project" value="UniProtKB-SubCell"/>
</dbReference>
<dbReference type="RefSeq" id="WP_116067739.1">
    <property type="nucleotide sequence ID" value="NZ_BONB01000022.1"/>
</dbReference>
<dbReference type="PANTHER" id="PTHR42711:SF5">
    <property type="entry name" value="ABC TRANSPORTER ATP-BINDING PROTEIN NATA"/>
    <property type="match status" value="1"/>
</dbReference>
<dbReference type="InterPro" id="IPR003593">
    <property type="entry name" value="AAA+_ATPase"/>
</dbReference>
<protein>
    <submittedName>
        <fullName evidence="8">ABC-2 type transport system ATP-binding protein</fullName>
    </submittedName>
</protein>
<proteinExistence type="inferred from homology"/>
<dbReference type="InterPro" id="IPR050763">
    <property type="entry name" value="ABC_transporter_ATP-binding"/>
</dbReference>
<sequence length="308" mass="33105">MAVLEVVDVVRRFGGKQPITALQGFSMTAEAGEIVGLLGVNGAGKTTLVKIVATLLQPTSGTARVCGYDVTSRGRDARAHLGVVFGGDRGLYGRLSAVDNLIFFGGLSGIRRGLRLRAMEALEQVGLRDRANTRVETLSRGMRQRLHLAAGLLHQPRLLLLDEPTTGLDVVEAQRMRDHIAGLARTGVAVLLTSHYPVDVDQLASRVVVLQDGVNRNDLPIARFRELAGFVAEVRITGAGPQPQTPTSEGFEIATDQHGWTMTCRLRRWDLGTLDMLTSITKGHAVAELQVTPVGLEGVLHSLLGGSR</sequence>